<keyword evidence="2" id="KW-1185">Reference proteome</keyword>
<feature type="non-terminal residue" evidence="1">
    <location>
        <position position="1"/>
    </location>
</feature>
<proteinExistence type="predicted"/>
<evidence type="ECO:0000313" key="1">
    <source>
        <dbReference type="EMBL" id="CAG8842732.1"/>
    </source>
</evidence>
<reference evidence="1" key="1">
    <citation type="submission" date="2021-06" db="EMBL/GenBank/DDBJ databases">
        <authorList>
            <person name="Kallberg Y."/>
            <person name="Tangrot J."/>
            <person name="Rosling A."/>
        </authorList>
    </citation>
    <scope>NUCLEOTIDE SEQUENCE</scope>
    <source>
        <strain evidence="1">MA461A</strain>
    </source>
</reference>
<sequence length="72" mass="7618">KVGSPVAEASSSSTGMVVGSTTITREQSLAVARELDAMVEQSGSRNEYTASIEVQDERGNPIKFSLSSKRAK</sequence>
<gene>
    <name evidence="1" type="ORF">RPERSI_LOCUS32451</name>
</gene>
<dbReference type="EMBL" id="CAJVQC010135395">
    <property type="protein sequence ID" value="CAG8842732.1"/>
    <property type="molecule type" value="Genomic_DNA"/>
</dbReference>
<protein>
    <submittedName>
        <fullName evidence="1">35915_t:CDS:1</fullName>
    </submittedName>
</protein>
<accession>A0ACA9SKS9</accession>
<evidence type="ECO:0000313" key="2">
    <source>
        <dbReference type="Proteomes" id="UP000789920"/>
    </source>
</evidence>
<comment type="caution">
    <text evidence="1">The sequence shown here is derived from an EMBL/GenBank/DDBJ whole genome shotgun (WGS) entry which is preliminary data.</text>
</comment>
<name>A0ACA9SKS9_9GLOM</name>
<organism evidence="1 2">
    <name type="scientific">Racocetra persica</name>
    <dbReference type="NCBI Taxonomy" id="160502"/>
    <lineage>
        <taxon>Eukaryota</taxon>
        <taxon>Fungi</taxon>
        <taxon>Fungi incertae sedis</taxon>
        <taxon>Mucoromycota</taxon>
        <taxon>Glomeromycotina</taxon>
        <taxon>Glomeromycetes</taxon>
        <taxon>Diversisporales</taxon>
        <taxon>Gigasporaceae</taxon>
        <taxon>Racocetra</taxon>
    </lineage>
</organism>
<dbReference type="Proteomes" id="UP000789920">
    <property type="component" value="Unassembled WGS sequence"/>
</dbReference>